<evidence type="ECO:0000313" key="2">
    <source>
        <dbReference type="EMBL" id="CAI9775549.1"/>
    </source>
</evidence>
<sequence>MLAMQWRSVREMSYVSTNCARRLMMVLFHSSLQFPYGLTHKIIGSCSDAFDPFFHTGDGICQVDMPGLDKDDQVKVSVEQNTMVIQGKGEKEFESEEYTRKIIGSCSDAFDPFFPTGSLSQVLKMMDNPFMSTGCGKGVGAEISRGWDLPSRHAWT</sequence>
<proteinExistence type="predicted"/>
<dbReference type="AlphaFoldDB" id="A0AAD1ZU03"/>
<dbReference type="Pfam" id="PF00011">
    <property type="entry name" value="HSP20"/>
    <property type="match status" value="1"/>
</dbReference>
<dbReference type="Gene3D" id="2.60.40.790">
    <property type="match status" value="1"/>
</dbReference>
<evidence type="ECO:0000313" key="3">
    <source>
        <dbReference type="Proteomes" id="UP000834106"/>
    </source>
</evidence>
<dbReference type="CDD" id="cd06464">
    <property type="entry name" value="ACD_sHsps-like"/>
    <property type="match status" value="1"/>
</dbReference>
<reference evidence="2" key="1">
    <citation type="submission" date="2023-05" db="EMBL/GenBank/DDBJ databases">
        <authorList>
            <person name="Huff M."/>
        </authorList>
    </citation>
    <scope>NUCLEOTIDE SEQUENCE</scope>
</reference>
<protein>
    <recommendedName>
        <fullName evidence="1">SHSP domain-containing protein</fullName>
    </recommendedName>
</protein>
<organism evidence="2 3">
    <name type="scientific">Fraxinus pennsylvanica</name>
    <dbReference type="NCBI Taxonomy" id="56036"/>
    <lineage>
        <taxon>Eukaryota</taxon>
        <taxon>Viridiplantae</taxon>
        <taxon>Streptophyta</taxon>
        <taxon>Embryophyta</taxon>
        <taxon>Tracheophyta</taxon>
        <taxon>Spermatophyta</taxon>
        <taxon>Magnoliopsida</taxon>
        <taxon>eudicotyledons</taxon>
        <taxon>Gunneridae</taxon>
        <taxon>Pentapetalae</taxon>
        <taxon>asterids</taxon>
        <taxon>lamiids</taxon>
        <taxon>Lamiales</taxon>
        <taxon>Oleaceae</taxon>
        <taxon>Oleeae</taxon>
        <taxon>Fraxinus</taxon>
    </lineage>
</organism>
<name>A0AAD1ZU03_9LAMI</name>
<keyword evidence="3" id="KW-1185">Reference proteome</keyword>
<evidence type="ECO:0000259" key="1">
    <source>
        <dbReference type="Pfam" id="PF00011"/>
    </source>
</evidence>
<dbReference type="EMBL" id="OU503049">
    <property type="protein sequence ID" value="CAI9775549.1"/>
    <property type="molecule type" value="Genomic_DNA"/>
</dbReference>
<gene>
    <name evidence="2" type="ORF">FPE_LOCUS22979</name>
</gene>
<dbReference type="SUPFAM" id="SSF49764">
    <property type="entry name" value="HSP20-like chaperones"/>
    <property type="match status" value="1"/>
</dbReference>
<dbReference type="InterPro" id="IPR002068">
    <property type="entry name" value="A-crystallin/Hsp20_dom"/>
</dbReference>
<feature type="domain" description="SHSP" evidence="1">
    <location>
        <begin position="62"/>
        <end position="101"/>
    </location>
</feature>
<dbReference type="Proteomes" id="UP000834106">
    <property type="component" value="Chromosome 14"/>
</dbReference>
<accession>A0AAD1ZU03</accession>
<dbReference type="InterPro" id="IPR008978">
    <property type="entry name" value="HSP20-like_chaperone"/>
</dbReference>